<gene>
    <name evidence="2" type="ORF">METZ01_LOCUS417582</name>
</gene>
<reference evidence="2" key="1">
    <citation type="submission" date="2018-05" db="EMBL/GenBank/DDBJ databases">
        <authorList>
            <person name="Lanie J.A."/>
            <person name="Ng W.-L."/>
            <person name="Kazmierczak K.M."/>
            <person name="Andrzejewski T.M."/>
            <person name="Davidsen T.M."/>
            <person name="Wayne K.J."/>
            <person name="Tettelin H."/>
            <person name="Glass J.I."/>
            <person name="Rusch D."/>
            <person name="Podicherti R."/>
            <person name="Tsui H.-C.T."/>
            <person name="Winkler M.E."/>
        </authorList>
    </citation>
    <scope>NUCLEOTIDE SEQUENCE</scope>
</reference>
<feature type="region of interest" description="Disordered" evidence="1">
    <location>
        <begin position="23"/>
        <end position="75"/>
    </location>
</feature>
<feature type="compositionally biased region" description="Low complexity" evidence="1">
    <location>
        <begin position="213"/>
        <end position="222"/>
    </location>
</feature>
<proteinExistence type="predicted"/>
<evidence type="ECO:0000313" key="2">
    <source>
        <dbReference type="EMBL" id="SVD64728.1"/>
    </source>
</evidence>
<feature type="compositionally biased region" description="Low complexity" evidence="1">
    <location>
        <begin position="177"/>
        <end position="205"/>
    </location>
</feature>
<accession>A0A382X2X8</accession>
<protein>
    <submittedName>
        <fullName evidence="2">Uncharacterized protein</fullName>
    </submittedName>
</protein>
<feature type="compositionally biased region" description="Basic and acidic residues" evidence="1">
    <location>
        <begin position="47"/>
        <end position="60"/>
    </location>
</feature>
<dbReference type="AlphaFoldDB" id="A0A382X2X8"/>
<name>A0A382X2X8_9ZZZZ</name>
<organism evidence="2">
    <name type="scientific">marine metagenome</name>
    <dbReference type="NCBI Taxonomy" id="408172"/>
    <lineage>
        <taxon>unclassified sequences</taxon>
        <taxon>metagenomes</taxon>
        <taxon>ecological metagenomes</taxon>
    </lineage>
</organism>
<feature type="non-terminal residue" evidence="2">
    <location>
        <position position="264"/>
    </location>
</feature>
<sequence>MDITIQNASVQDMDRLMKMIDGMSDESPAMPSDDDAPMGGGCSVCGGDDHEDHDHPHDDASPEPSPCGGDDEPADNAMIMRKHMGMLANAANEVEERLGNAPANTNDGAPDVKGDTHTDYSIRGATKKHHASTISGDNPLEDIKESEMFERYTGFTGRDISIDLSKKKDELDEAPPNQTGAAVQATQAVQAQNAPAQSPTQGATPAPAPPDPKVAQQAKQQQVAAQKAVGELATASKELAGHIKTMQTIAPGLGMDVAKDPEIQ</sequence>
<feature type="region of interest" description="Disordered" evidence="1">
    <location>
        <begin position="166"/>
        <end position="222"/>
    </location>
</feature>
<dbReference type="EMBL" id="UINC01164075">
    <property type="protein sequence ID" value="SVD64728.1"/>
    <property type="molecule type" value="Genomic_DNA"/>
</dbReference>
<evidence type="ECO:0000256" key="1">
    <source>
        <dbReference type="SAM" id="MobiDB-lite"/>
    </source>
</evidence>